<keyword evidence="3" id="KW-0812">Transmembrane</keyword>
<evidence type="ECO:0008006" key="9">
    <source>
        <dbReference type="Google" id="ProtNLM"/>
    </source>
</evidence>
<protein>
    <recommendedName>
        <fullName evidence="9">Alpha/beta hydrolase</fullName>
    </recommendedName>
</protein>
<dbReference type="PANTHER" id="PTHR46197">
    <property type="entry name" value="PROTEIN ABHD14B-LIKE"/>
    <property type="match status" value="1"/>
</dbReference>
<dbReference type="Gene3D" id="3.40.50.1820">
    <property type="entry name" value="alpha/beta hydrolase"/>
    <property type="match status" value="1"/>
</dbReference>
<keyword evidence="2" id="KW-0963">Cytoplasm</keyword>
<keyword evidence="3" id="KW-0472">Membrane</keyword>
<organism evidence="4 8">
    <name type="scientific">Rotaria magnacalcarata</name>
    <dbReference type="NCBI Taxonomy" id="392030"/>
    <lineage>
        <taxon>Eukaryota</taxon>
        <taxon>Metazoa</taxon>
        <taxon>Spiralia</taxon>
        <taxon>Gnathifera</taxon>
        <taxon>Rotifera</taxon>
        <taxon>Eurotatoria</taxon>
        <taxon>Bdelloidea</taxon>
        <taxon>Philodinida</taxon>
        <taxon>Philodinidae</taxon>
        <taxon>Rotaria</taxon>
    </lineage>
</organism>
<dbReference type="EMBL" id="CAJNRE010002119">
    <property type="protein sequence ID" value="CAF1966771.1"/>
    <property type="molecule type" value="Genomic_DNA"/>
</dbReference>
<sequence>MIVQPSAFKLVLFGIFACGVGVVLLNVVSYGKRQGNYELSNKETVMGASNRRSGEPILSKTNSKLNTKSGTFTDKKIGPSKVSIRTYQVAWDKAKSSNVVVHESGEGDNHILLLHGRKFSSETWKKIGTLQNLTLWGYRAYAIDIPHSGNDSLPVTGDKAAVQWLTKVISKLHLSNLVIISPSMSGRLTLPYMFQLKKQQQLIRGFVYISPVGTKQYQASDFTQVNIPTLVVHGEKDTEFLPAFEALKTIPASEGLLIKNASHNSYYEKPLEFHQGLRRFLEKVYRSTDKTSPKSLKKKSLLRNTTKLYNKRKQ</sequence>
<comment type="subcellular location">
    <subcellularLocation>
        <location evidence="1">Cytoplasm</location>
    </subcellularLocation>
</comment>
<dbReference type="Proteomes" id="UP000681720">
    <property type="component" value="Unassembled WGS sequence"/>
</dbReference>
<gene>
    <name evidence="6" type="ORF">GIL414_LOCUS5909</name>
    <name evidence="4" type="ORF">KQP761_LOCUS29897</name>
    <name evidence="5" type="ORF">MBJ925_LOCUS6621</name>
    <name evidence="7" type="ORF">SMN809_LOCUS19333</name>
</gene>
<evidence type="ECO:0000313" key="6">
    <source>
        <dbReference type="EMBL" id="CAF3888276.1"/>
    </source>
</evidence>
<comment type="caution">
    <text evidence="4">The sequence shown here is derived from an EMBL/GenBank/DDBJ whole genome shotgun (WGS) entry which is preliminary data.</text>
</comment>
<dbReference type="EMBL" id="CAJNOW010016494">
    <property type="protein sequence ID" value="CAF1650587.1"/>
    <property type="molecule type" value="Genomic_DNA"/>
</dbReference>
<reference evidence="4" key="1">
    <citation type="submission" date="2021-02" db="EMBL/GenBank/DDBJ databases">
        <authorList>
            <person name="Nowell W R."/>
        </authorList>
    </citation>
    <scope>NUCLEOTIDE SEQUENCE</scope>
</reference>
<dbReference type="InterPro" id="IPR029058">
    <property type="entry name" value="AB_hydrolase_fold"/>
</dbReference>
<name>A0A816ESZ9_9BILA</name>
<feature type="transmembrane region" description="Helical" evidence="3">
    <location>
        <begin position="6"/>
        <end position="28"/>
    </location>
</feature>
<dbReference type="GO" id="GO:0005737">
    <property type="term" value="C:cytoplasm"/>
    <property type="evidence" value="ECO:0007669"/>
    <property type="project" value="UniProtKB-SubCell"/>
</dbReference>
<evidence type="ECO:0000256" key="2">
    <source>
        <dbReference type="ARBA" id="ARBA00022490"/>
    </source>
</evidence>
<dbReference type="EMBL" id="CAJOBJ010001621">
    <property type="protein sequence ID" value="CAF3888276.1"/>
    <property type="molecule type" value="Genomic_DNA"/>
</dbReference>
<evidence type="ECO:0000256" key="1">
    <source>
        <dbReference type="ARBA" id="ARBA00004496"/>
    </source>
</evidence>
<evidence type="ECO:0000313" key="7">
    <source>
        <dbReference type="EMBL" id="CAF4142672.1"/>
    </source>
</evidence>
<accession>A0A816ESZ9</accession>
<dbReference type="AlphaFoldDB" id="A0A816ESZ9"/>
<dbReference type="SUPFAM" id="SSF53474">
    <property type="entry name" value="alpha/beta-Hydrolases"/>
    <property type="match status" value="1"/>
</dbReference>
<evidence type="ECO:0000313" key="5">
    <source>
        <dbReference type="EMBL" id="CAF1966771.1"/>
    </source>
</evidence>
<evidence type="ECO:0000256" key="3">
    <source>
        <dbReference type="SAM" id="Phobius"/>
    </source>
</evidence>
<dbReference type="EMBL" id="CAJOBI010009636">
    <property type="protein sequence ID" value="CAF4142672.1"/>
    <property type="molecule type" value="Genomic_DNA"/>
</dbReference>
<proteinExistence type="predicted"/>
<keyword evidence="3" id="KW-1133">Transmembrane helix</keyword>
<dbReference type="Proteomes" id="UP000663824">
    <property type="component" value="Unassembled WGS sequence"/>
</dbReference>
<dbReference type="OrthoDB" id="284184at2759"/>
<dbReference type="Proteomes" id="UP000676336">
    <property type="component" value="Unassembled WGS sequence"/>
</dbReference>
<evidence type="ECO:0000313" key="4">
    <source>
        <dbReference type="EMBL" id="CAF1650587.1"/>
    </source>
</evidence>
<evidence type="ECO:0000313" key="8">
    <source>
        <dbReference type="Proteomes" id="UP000663834"/>
    </source>
</evidence>
<dbReference type="PANTHER" id="PTHR46197:SF3">
    <property type="entry name" value="AB HYDROLASE-1 DOMAIN-CONTAINING PROTEIN"/>
    <property type="match status" value="1"/>
</dbReference>
<dbReference type="Proteomes" id="UP000663834">
    <property type="component" value="Unassembled WGS sequence"/>
</dbReference>